<keyword evidence="1" id="KW-0812">Transmembrane</keyword>
<feature type="transmembrane region" description="Helical" evidence="1">
    <location>
        <begin position="39"/>
        <end position="65"/>
    </location>
</feature>
<name>A0A7Y0DVR1_9GAMM</name>
<feature type="transmembrane region" description="Helical" evidence="1">
    <location>
        <begin position="85"/>
        <end position="105"/>
    </location>
</feature>
<evidence type="ECO:0000313" key="3">
    <source>
        <dbReference type="Proteomes" id="UP000570493"/>
    </source>
</evidence>
<organism evidence="2 3">
    <name type="scientific">Pseudoalteromonas arctica</name>
    <dbReference type="NCBI Taxonomy" id="394751"/>
    <lineage>
        <taxon>Bacteria</taxon>
        <taxon>Pseudomonadati</taxon>
        <taxon>Pseudomonadota</taxon>
        <taxon>Gammaproteobacteria</taxon>
        <taxon>Alteromonadales</taxon>
        <taxon>Pseudoalteromonadaceae</taxon>
        <taxon>Pseudoalteromonas</taxon>
    </lineage>
</organism>
<protein>
    <submittedName>
        <fullName evidence="2">Uncharacterized protein</fullName>
    </submittedName>
</protein>
<feature type="transmembrane region" description="Helical" evidence="1">
    <location>
        <begin position="6"/>
        <end position="27"/>
    </location>
</feature>
<proteinExistence type="predicted"/>
<dbReference type="Proteomes" id="UP000570493">
    <property type="component" value="Unassembled WGS sequence"/>
</dbReference>
<dbReference type="AlphaFoldDB" id="A0A7Y0DVR1"/>
<keyword evidence="3" id="KW-1185">Reference proteome</keyword>
<keyword evidence="1" id="KW-0472">Membrane</keyword>
<accession>A0A7Y0DVR1</accession>
<reference evidence="2" key="1">
    <citation type="submission" date="2020-04" db="EMBL/GenBank/DDBJ databases">
        <title>Genome Sequencing for Pseudoaltermonas arctica.</title>
        <authorList>
            <person name="Elkins N.S."/>
        </authorList>
    </citation>
    <scope>NUCLEOTIDE SEQUENCE [LARGE SCALE GENOMIC DNA]</scope>
    <source>
        <strain evidence="2">NEC-BIFX-2020_0012</strain>
    </source>
</reference>
<sequence>MIKPTVILILVITIAGHLFCNRTYFTITDYKKSQGYHTFLLAASWGLGLFCVSYVLVSLFGLTEFGRILGGAFKSFLNILMPEVAASPSGMNLIAVYLMSIYLGFQLPKLIASHAARKNLLYETWEAAAKKDSTPEFSSIMFSSWKKGLPIAFTLSNSKVYIGYIVEAGIDTNDLNILPLVSGYRDDDKKDLIYLIDYKPVIAEIQEHEGADISQFLISIPQREIVHANLHNFDYKNHFDDARYDRMQTTPDESN</sequence>
<dbReference type="RefSeq" id="WP_169020555.1">
    <property type="nucleotide sequence ID" value="NZ_JABBMT010000018.1"/>
</dbReference>
<evidence type="ECO:0000256" key="1">
    <source>
        <dbReference type="SAM" id="Phobius"/>
    </source>
</evidence>
<comment type="caution">
    <text evidence="2">The sequence shown here is derived from an EMBL/GenBank/DDBJ whole genome shotgun (WGS) entry which is preliminary data.</text>
</comment>
<keyword evidence="1" id="KW-1133">Transmembrane helix</keyword>
<gene>
    <name evidence="2" type="ORF">HHO47_12330</name>
</gene>
<evidence type="ECO:0000313" key="2">
    <source>
        <dbReference type="EMBL" id="NMM41581.1"/>
    </source>
</evidence>
<dbReference type="EMBL" id="JABBMT010000018">
    <property type="protein sequence ID" value="NMM41581.1"/>
    <property type="molecule type" value="Genomic_DNA"/>
</dbReference>